<reference evidence="1 2" key="1">
    <citation type="submission" date="2022-04" db="EMBL/GenBank/DDBJ databases">
        <title>Positive selection, recombination, and allopatry shape intraspecific diversity of widespread and dominant cyanobacteria.</title>
        <authorList>
            <person name="Wei J."/>
            <person name="Shu W."/>
            <person name="Hu C."/>
        </authorList>
    </citation>
    <scope>NUCLEOTIDE SEQUENCE [LARGE SCALE GENOMIC DNA]</scope>
    <source>
        <strain evidence="1 2">GB2-A4</strain>
    </source>
</reference>
<name>A0ABV0JFP2_9CYAN</name>
<dbReference type="EMBL" id="JAMPKM010000035">
    <property type="protein sequence ID" value="MEP0820591.1"/>
    <property type="molecule type" value="Genomic_DNA"/>
</dbReference>
<protein>
    <submittedName>
        <fullName evidence="1">Uncharacterized protein</fullName>
    </submittedName>
</protein>
<dbReference type="RefSeq" id="WP_190443564.1">
    <property type="nucleotide sequence ID" value="NZ_JAMPKM010000035.1"/>
</dbReference>
<sequence length="127" mass="14746">MSEIFLVQPSKANISSRTICATIPKKVPLPIFTLFQEVRTAPDIVAIVVGLEYCSAQRSETIYEHPDNEGWWCHIFWKFEVDNKRNRQRGDYMGHIHTEAYLRRLAREYQQSQQAKAPEPELLPIAS</sequence>
<evidence type="ECO:0000313" key="2">
    <source>
        <dbReference type="Proteomes" id="UP001464891"/>
    </source>
</evidence>
<comment type="caution">
    <text evidence="1">The sequence shown here is derived from an EMBL/GenBank/DDBJ whole genome shotgun (WGS) entry which is preliminary data.</text>
</comment>
<keyword evidence="2" id="KW-1185">Reference proteome</keyword>
<proteinExistence type="predicted"/>
<accession>A0ABV0JFP2</accession>
<evidence type="ECO:0000313" key="1">
    <source>
        <dbReference type="EMBL" id="MEP0820591.1"/>
    </source>
</evidence>
<dbReference type="Proteomes" id="UP001464891">
    <property type="component" value="Unassembled WGS sequence"/>
</dbReference>
<organism evidence="1 2">
    <name type="scientific">Trichocoleus desertorum GB2-A4</name>
    <dbReference type="NCBI Taxonomy" id="2933944"/>
    <lineage>
        <taxon>Bacteria</taxon>
        <taxon>Bacillati</taxon>
        <taxon>Cyanobacteriota</taxon>
        <taxon>Cyanophyceae</taxon>
        <taxon>Leptolyngbyales</taxon>
        <taxon>Trichocoleusaceae</taxon>
        <taxon>Trichocoleus</taxon>
    </lineage>
</organism>
<gene>
    <name evidence="1" type="ORF">NC998_26225</name>
</gene>